<evidence type="ECO:0008006" key="2">
    <source>
        <dbReference type="Google" id="ProtNLM"/>
    </source>
</evidence>
<reference evidence="1" key="1">
    <citation type="submission" date="2021-07" db="EMBL/GenBank/DDBJ databases">
        <title>Prevalence and characterization of methicillin-resistant Macrococcus spp. in food producing animals and meat in Switzerland in 2019.</title>
        <authorList>
            <person name="Keller J.E."/>
            <person name="Schwendener S."/>
            <person name="Neuenschwander J."/>
            <person name="Overesch G."/>
            <person name="Perreten V."/>
        </authorList>
    </citation>
    <scope>NUCLEOTIDE SEQUENCE</scope>
    <source>
        <strain evidence="1">19Msa1099</strain>
    </source>
</reference>
<protein>
    <recommendedName>
        <fullName evidence="2">XRE family transcriptional regulator</fullName>
    </recommendedName>
</protein>
<dbReference type="EMBL" id="CP079955">
    <property type="protein sequence ID" value="QYA32239.1"/>
    <property type="molecule type" value="Genomic_DNA"/>
</dbReference>
<evidence type="ECO:0000313" key="1">
    <source>
        <dbReference type="EMBL" id="QYA32239.1"/>
    </source>
</evidence>
<sequence length="61" mass="7053">MREKIEWLLKSDIKGTTIEKNTGVSRAVISKLRKEQRDIGGLTLDTCEKLYNYVIALEQKK</sequence>
<proteinExistence type="predicted"/>
<accession>A0AAT9P1Q6</accession>
<gene>
    <name evidence="1" type="ORF">KYI10_07545</name>
</gene>
<organism evidence="1">
    <name type="scientific">Macrococcus psychrotolerans</name>
    <dbReference type="NCBI Taxonomy" id="3039389"/>
    <lineage>
        <taxon>Bacteria</taxon>
        <taxon>Bacillati</taxon>
        <taxon>Bacillota</taxon>
        <taxon>Bacilli</taxon>
        <taxon>Bacillales</taxon>
        <taxon>Staphylococcaceae</taxon>
        <taxon>Macrococcus</taxon>
    </lineage>
</organism>
<dbReference type="AlphaFoldDB" id="A0AAT9P1Q6"/>
<name>A0AAT9P1Q6_9STAP</name>